<evidence type="ECO:0000313" key="3">
    <source>
        <dbReference type="Proteomes" id="UP000824120"/>
    </source>
</evidence>
<proteinExistence type="predicted"/>
<keyword evidence="3" id="KW-1185">Reference proteome</keyword>
<reference evidence="2" key="1">
    <citation type="submission" date="2020-09" db="EMBL/GenBank/DDBJ databases">
        <title>De no assembly of potato wild relative species, Solanum commersonii.</title>
        <authorList>
            <person name="Cho K."/>
        </authorList>
    </citation>
    <scope>NUCLEOTIDE SEQUENCE</scope>
    <source>
        <strain evidence="2">LZ3.2</strain>
        <tissue evidence="2">Leaf</tissue>
    </source>
</reference>
<organism evidence="2 3">
    <name type="scientific">Solanum commersonii</name>
    <name type="common">Commerson's wild potato</name>
    <name type="synonym">Commerson's nightshade</name>
    <dbReference type="NCBI Taxonomy" id="4109"/>
    <lineage>
        <taxon>Eukaryota</taxon>
        <taxon>Viridiplantae</taxon>
        <taxon>Streptophyta</taxon>
        <taxon>Embryophyta</taxon>
        <taxon>Tracheophyta</taxon>
        <taxon>Spermatophyta</taxon>
        <taxon>Magnoliopsida</taxon>
        <taxon>eudicotyledons</taxon>
        <taxon>Gunneridae</taxon>
        <taxon>Pentapetalae</taxon>
        <taxon>asterids</taxon>
        <taxon>lamiids</taxon>
        <taxon>Solanales</taxon>
        <taxon>Solanaceae</taxon>
        <taxon>Solanoideae</taxon>
        <taxon>Solaneae</taxon>
        <taxon>Solanum</taxon>
    </lineage>
</organism>
<accession>A0A9J5W0I3</accession>
<name>A0A9J5W0I3_SOLCO</name>
<protein>
    <submittedName>
        <fullName evidence="2">Uncharacterized protein</fullName>
    </submittedName>
</protein>
<dbReference type="PANTHER" id="PTHR34410:SF2">
    <property type="entry name" value="RRNA INTRON-ENCODED HOMING ENDONUCLEASE"/>
    <property type="match status" value="1"/>
</dbReference>
<dbReference type="OrthoDB" id="1327845at2759"/>
<dbReference type="Proteomes" id="UP000824120">
    <property type="component" value="Unassembled WGS sequence"/>
</dbReference>
<dbReference type="PANTHER" id="PTHR34410">
    <property type="entry name" value="INTRON-ENCODED HOMING ENDONUCLEASE, PUTATIVE-RELATED"/>
    <property type="match status" value="1"/>
</dbReference>
<evidence type="ECO:0000256" key="1">
    <source>
        <dbReference type="SAM" id="MobiDB-lite"/>
    </source>
</evidence>
<comment type="caution">
    <text evidence="2">The sequence shown here is derived from an EMBL/GenBank/DDBJ whole genome shotgun (WGS) entry which is preliminary data.</text>
</comment>
<gene>
    <name evidence="2" type="ORF">H5410_064033</name>
</gene>
<dbReference type="EMBL" id="JACXVP010000019">
    <property type="protein sequence ID" value="KAG5568989.1"/>
    <property type="molecule type" value="Genomic_DNA"/>
</dbReference>
<sequence length="367" mass="40126">MSGIGLARLGWIPASGSDVLTRRPRRSHRNKQAENPGLSSDVGILCCIPNAWALLACNRSPFAPRIRRAGRTQKPLLRPTPSLASPCEGVVRERRLEFSDSVDAAGMGPSPAPYLPERNERTLLANDGRASPWSRPSVGRRAHAARGVRREECYLVDPASSHMLVSKIKPCMCKYEQIQTIKVDAGSPAAMIHDNSTDRTAIGSIPEREPEKRLPHPRKAAGAQITHSRLGEDPLEGKSGASSRGVHRPPRPFVGDALLALIGRVVPPSYFEEIRVLKASLRSDFGPITLAFGIGVMINRDKSGHSDSAAPYEKSKFWVPGSMVARLKLKGIDGRAPPEWSLRLNLTQHGKLTRSDIVRIDRPRALS</sequence>
<dbReference type="AlphaFoldDB" id="A0A9J5W0I3"/>
<evidence type="ECO:0000313" key="2">
    <source>
        <dbReference type="EMBL" id="KAG5568989.1"/>
    </source>
</evidence>
<feature type="region of interest" description="Disordered" evidence="1">
    <location>
        <begin position="200"/>
        <end position="248"/>
    </location>
</feature>